<feature type="transmembrane region" description="Helical" evidence="17">
    <location>
        <begin position="278"/>
        <end position="297"/>
    </location>
</feature>
<keyword evidence="9 17" id="KW-0479">Metal-binding</keyword>
<feature type="transmembrane region" description="Helical" evidence="17">
    <location>
        <begin position="309"/>
        <end position="330"/>
    </location>
</feature>
<dbReference type="PROSITE" id="PS51003">
    <property type="entry name" value="CYTB_CTER"/>
    <property type="match status" value="1"/>
</dbReference>
<dbReference type="GO" id="GO:0008121">
    <property type="term" value="F:quinol-cytochrome-c reductase activity"/>
    <property type="evidence" value="ECO:0007669"/>
    <property type="project" value="TreeGrafter"/>
</dbReference>
<dbReference type="Pfam" id="PF00032">
    <property type="entry name" value="Cytochrom_B_C"/>
    <property type="match status" value="1"/>
</dbReference>
<dbReference type="InterPro" id="IPR016174">
    <property type="entry name" value="Di-haem_cyt_TM"/>
</dbReference>
<feature type="domain" description="Cytochrome b/b6 C-terminal region profile" evidence="19">
    <location>
        <begin position="200"/>
        <end position="365"/>
    </location>
</feature>
<keyword evidence="15 17" id="KW-0496">Mitochondrion</keyword>
<reference evidence="20" key="1">
    <citation type="journal article" date="2006" name="Gene">
        <title>The mitochondrial genome of the entomophagous endoparasite Xenos vesparum (Insecta: Strepsiptera).</title>
        <authorList>
            <person name="Carapelli A."/>
            <person name="Vannini L."/>
            <person name="Nardi F."/>
            <person name="Boore J.L."/>
            <person name="Beani L."/>
            <person name="Dallai R."/>
            <person name="Frati F."/>
        </authorList>
    </citation>
    <scope>NUCLEOTIDE SEQUENCE</scope>
</reference>
<comment type="subcellular location">
    <subcellularLocation>
        <location evidence="2">Mitochondrion inner membrane</location>
        <topology evidence="2">Multi-pass membrane protein</topology>
    </subcellularLocation>
</comment>
<evidence type="ECO:0000313" key="20">
    <source>
        <dbReference type="EMBL" id="ABC86664.1"/>
    </source>
</evidence>
<evidence type="ECO:0000259" key="19">
    <source>
        <dbReference type="PROSITE" id="PS51003"/>
    </source>
</evidence>
<evidence type="ECO:0000256" key="12">
    <source>
        <dbReference type="ARBA" id="ARBA00022989"/>
    </source>
</evidence>
<evidence type="ECO:0000256" key="10">
    <source>
        <dbReference type="ARBA" id="ARBA00022792"/>
    </source>
</evidence>
<keyword evidence="5 17" id="KW-0813">Transport</keyword>
<dbReference type="AlphaFoldDB" id="Q0QJ88"/>
<evidence type="ECO:0000256" key="6">
    <source>
        <dbReference type="ARBA" id="ARBA00022617"/>
    </source>
</evidence>
<evidence type="ECO:0000256" key="11">
    <source>
        <dbReference type="ARBA" id="ARBA00022982"/>
    </source>
</evidence>
<reference evidence="21" key="2">
    <citation type="submission" date="2006-07" db="EMBL/GenBank/DDBJ databases">
        <title>Mitochondrial DNA genomes to investigate the phylogenetic position of Strepsiptera.</title>
        <authorList>
            <person name="Pons J."/>
            <person name="Foster P."/>
            <person name="Vogler A.P."/>
        </authorList>
    </citation>
    <scope>NUCLEOTIDE SEQUENCE</scope>
</reference>
<evidence type="ECO:0000256" key="3">
    <source>
        <dbReference type="ARBA" id="ARBA00011649"/>
    </source>
</evidence>
<keyword evidence="8 17" id="KW-0812">Transmembrane</keyword>
<dbReference type="CDD" id="cd00290">
    <property type="entry name" value="cytochrome_b_C"/>
    <property type="match status" value="1"/>
</dbReference>
<keyword evidence="16 17" id="KW-0472">Membrane</keyword>
<dbReference type="GO" id="GO:0046872">
    <property type="term" value="F:metal ion binding"/>
    <property type="evidence" value="ECO:0007669"/>
    <property type="project" value="UniProtKB-UniRule"/>
</dbReference>
<dbReference type="InterPro" id="IPR005797">
    <property type="entry name" value="Cyt_b/b6_N"/>
</dbReference>
<evidence type="ECO:0000256" key="9">
    <source>
        <dbReference type="ARBA" id="ARBA00022723"/>
    </source>
</evidence>
<comment type="subunit">
    <text evidence="3">The main subunits of complex b-c1 are: cytochrome b, cytochrome c1 and the Rieske protein.</text>
</comment>
<geneLocation type="mitochondrion" evidence="20"/>
<evidence type="ECO:0000256" key="7">
    <source>
        <dbReference type="ARBA" id="ARBA00022660"/>
    </source>
</evidence>
<evidence type="ECO:0000256" key="16">
    <source>
        <dbReference type="ARBA" id="ARBA00023136"/>
    </source>
</evidence>
<evidence type="ECO:0000256" key="4">
    <source>
        <dbReference type="ARBA" id="ARBA00013531"/>
    </source>
</evidence>
<comment type="function">
    <text evidence="1 17">Component of the ubiquinol-cytochrome c reductase complex (complex III or cytochrome b-c1 complex) that is part of the mitochondrial respiratory chain. The b-c1 complex mediates electron transfer from ubiquinol to cytochrome c. Contributes to the generation of a proton gradient across the mitochondrial membrane that is then used for ATP synthesis.</text>
</comment>
<name>Q0QJ88_9NEOP</name>
<sequence length="365" mass="43070">MTNYKMMKNNLMNIPIPSSISYMWNFGSILLVCFFTQFITGLMLTMYYLPLASQAHFSIFFLMRETSTGWLIRLIHCNMASIYFMALYIHLSRNLFFKSFYLPWFSGSMIFIMSMGTAFLGYILPWGQMSYWGAMVITNLMTTIPYIGDLLLTWIWGNLTISSFTLTRFYMMHFMLPFLILLLIILHIYSLHLTGSSNPLGTKNNDMISFHPYFLWKDFLGFIIMFFSLIMIISLYPFFLLNPENFNLANPLLTPPHIEPEWYFLYAYSILRSIPNKLGGTIALFMSVFLLFIIPFMNNIKLNNKFSPINKFLITMFFFNFFMLTITGMLPIEQPFQLISKIFTVMYFLYFIISPITSMLWKNLY</sequence>
<keyword evidence="10" id="KW-0999">Mitochondrion inner membrane</keyword>
<proteinExistence type="inferred from homology"/>
<evidence type="ECO:0000256" key="2">
    <source>
        <dbReference type="ARBA" id="ARBA00004448"/>
    </source>
</evidence>
<dbReference type="EMBL" id="AM286745">
    <property type="protein sequence ID" value="CAL18262.1"/>
    <property type="molecule type" value="Genomic_DNA"/>
</dbReference>
<dbReference type="InterPro" id="IPR005798">
    <property type="entry name" value="Cyt_b/b6_C"/>
</dbReference>
<dbReference type="GO" id="GO:0005743">
    <property type="term" value="C:mitochondrial inner membrane"/>
    <property type="evidence" value="ECO:0007669"/>
    <property type="project" value="UniProtKB-SubCell"/>
</dbReference>
<dbReference type="InterPro" id="IPR048259">
    <property type="entry name" value="Cytochrome_b_N_euk/bac"/>
</dbReference>
<gene>
    <name evidence="21" type="primary">cob</name>
</gene>
<keyword evidence="6 17" id="KW-0349">Heme</keyword>
<accession>Q0QJ88</accession>
<dbReference type="InterPro" id="IPR048260">
    <property type="entry name" value="Cytochrome_b_C_euk/bac"/>
</dbReference>
<feature type="transmembrane region" description="Helical" evidence="17">
    <location>
        <begin position="219"/>
        <end position="241"/>
    </location>
</feature>
<feature type="transmembrane region" description="Helical" evidence="17">
    <location>
        <begin position="101"/>
        <end position="124"/>
    </location>
</feature>
<evidence type="ECO:0000256" key="15">
    <source>
        <dbReference type="ARBA" id="ARBA00023128"/>
    </source>
</evidence>
<dbReference type="PROSITE" id="PS51002">
    <property type="entry name" value="CYTB_NTER"/>
    <property type="match status" value="1"/>
</dbReference>
<dbReference type="SUPFAM" id="SSF81342">
    <property type="entry name" value="Transmembrane di-heme cytochromes"/>
    <property type="match status" value="1"/>
</dbReference>
<keyword evidence="7 17" id="KW-0679">Respiratory chain</keyword>
<dbReference type="GO" id="GO:0006122">
    <property type="term" value="P:mitochondrial electron transport, ubiquinol to cytochrome c"/>
    <property type="evidence" value="ECO:0007669"/>
    <property type="project" value="TreeGrafter"/>
</dbReference>
<feature type="transmembrane region" description="Helical" evidence="17">
    <location>
        <begin position="169"/>
        <end position="189"/>
    </location>
</feature>
<dbReference type="CDD" id="cd00284">
    <property type="entry name" value="Cytochrome_b_N"/>
    <property type="match status" value="1"/>
</dbReference>
<feature type="transmembrane region" description="Helical" evidence="17">
    <location>
        <begin position="21"/>
        <end position="50"/>
    </location>
</feature>
<evidence type="ECO:0000259" key="18">
    <source>
        <dbReference type="PROSITE" id="PS51002"/>
    </source>
</evidence>
<dbReference type="SUPFAM" id="SSF81648">
    <property type="entry name" value="a domain/subunit of cytochrome bc1 complex (Ubiquinol-cytochrome c reductase)"/>
    <property type="match status" value="1"/>
</dbReference>
<dbReference type="EMBL" id="DQ364229">
    <property type="protein sequence ID" value="ABC86664.1"/>
    <property type="molecule type" value="Genomic_DNA"/>
</dbReference>
<evidence type="ECO:0000256" key="14">
    <source>
        <dbReference type="ARBA" id="ARBA00023075"/>
    </source>
</evidence>
<evidence type="ECO:0000256" key="17">
    <source>
        <dbReference type="RuleBase" id="RU362117"/>
    </source>
</evidence>
<evidence type="ECO:0000256" key="8">
    <source>
        <dbReference type="ARBA" id="ARBA00022692"/>
    </source>
</evidence>
<comment type="similarity">
    <text evidence="17">Belongs to the cytochrome b family.</text>
</comment>
<dbReference type="PANTHER" id="PTHR19271">
    <property type="entry name" value="CYTOCHROME B"/>
    <property type="match status" value="1"/>
</dbReference>
<dbReference type="Gene3D" id="1.20.810.10">
    <property type="entry name" value="Cytochrome Bc1 Complex, Chain C"/>
    <property type="match status" value="1"/>
</dbReference>
<feature type="transmembrane region" description="Helical" evidence="17">
    <location>
        <begin position="342"/>
        <end position="361"/>
    </location>
</feature>
<feature type="transmembrane region" description="Helical" evidence="17">
    <location>
        <begin position="70"/>
        <end position="89"/>
    </location>
</feature>
<dbReference type="GO" id="GO:0016491">
    <property type="term" value="F:oxidoreductase activity"/>
    <property type="evidence" value="ECO:0007669"/>
    <property type="project" value="UniProtKB-UniRule"/>
</dbReference>
<dbReference type="Pfam" id="PF00033">
    <property type="entry name" value="Cytochrome_B"/>
    <property type="match status" value="1"/>
</dbReference>
<evidence type="ECO:0000256" key="5">
    <source>
        <dbReference type="ARBA" id="ARBA00022448"/>
    </source>
</evidence>
<keyword evidence="13 17" id="KW-0408">Iron</keyword>
<feature type="domain" description="Cytochrome b/b6 N-terminal region profile" evidence="18">
    <location>
        <begin position="1"/>
        <end position="200"/>
    </location>
</feature>
<dbReference type="PANTHER" id="PTHR19271:SF16">
    <property type="entry name" value="CYTOCHROME B"/>
    <property type="match status" value="1"/>
</dbReference>
<organism evidence="20">
    <name type="scientific">Xenos vesparum</name>
    <dbReference type="NCBI Taxonomy" id="31928"/>
    <lineage>
        <taxon>Eukaryota</taxon>
        <taxon>Metazoa</taxon>
        <taxon>Ecdysozoa</taxon>
        <taxon>Arthropoda</taxon>
        <taxon>Hexapoda</taxon>
        <taxon>Insecta</taxon>
        <taxon>Pterygota</taxon>
        <taxon>Neoptera</taxon>
        <taxon>Endopterygota</taxon>
        <taxon>Strepsiptera</taxon>
        <taxon>Stylopidia</taxon>
        <taxon>Xenidae</taxon>
        <taxon>Xenos</taxon>
    </lineage>
</organism>
<keyword evidence="11 17" id="KW-0249">Electron transport</keyword>
<dbReference type="InterPro" id="IPR036150">
    <property type="entry name" value="Cyt_b/b6_C_sf"/>
</dbReference>
<evidence type="ECO:0000256" key="13">
    <source>
        <dbReference type="ARBA" id="ARBA00023004"/>
    </source>
</evidence>
<evidence type="ECO:0000256" key="1">
    <source>
        <dbReference type="ARBA" id="ARBA00002566"/>
    </source>
</evidence>
<protein>
    <recommendedName>
        <fullName evidence="4 17">Cytochrome b</fullName>
    </recommendedName>
</protein>
<evidence type="ECO:0000313" key="21">
    <source>
        <dbReference type="EMBL" id="CAL18262.1"/>
    </source>
</evidence>
<comment type="cofactor">
    <cofactor evidence="17">
        <name>heme b</name>
        <dbReference type="ChEBI" id="CHEBI:60344"/>
    </cofactor>
    <text evidence="17">Binds 2 heme groups non-covalently.</text>
</comment>
<keyword evidence="12 17" id="KW-1133">Transmembrane helix</keyword>
<dbReference type="InterPro" id="IPR027387">
    <property type="entry name" value="Cytb/b6-like_sf"/>
</dbReference>
<keyword evidence="14" id="KW-0830">Ubiquinone</keyword>
<feature type="transmembrane region" description="Helical" evidence="17">
    <location>
        <begin position="130"/>
        <end position="157"/>
    </location>
</feature>